<dbReference type="EMBL" id="AFBQ01000001">
    <property type="protein sequence ID" value="EHY32599.1"/>
    <property type="molecule type" value="Genomic_DNA"/>
</dbReference>
<dbReference type="HOGENOM" id="CLU_2446152_0_0_4"/>
<dbReference type="RefSeq" id="WP_008540282.1">
    <property type="nucleotide sequence ID" value="NZ_JH604835.1"/>
</dbReference>
<sequence length="91" mass="9422">MNKTYKVRATRAGALQVVSELTSSVAAIGTKTVVTVATTMVAGAAIAAIPTVPSGEDTKTVTTAIGWSDDAINQYQNFVFWGVTDKGQSAL</sequence>
<keyword evidence="2" id="KW-1185">Reference proteome</keyword>
<feature type="non-terminal residue" evidence="1">
    <location>
        <position position="91"/>
    </location>
</feature>
<dbReference type="STRING" id="762967.HMPREF9440_00001"/>
<dbReference type="AlphaFoldDB" id="H3KBA7"/>
<gene>
    <name evidence="1" type="ORF">HMPREF9440_00001</name>
</gene>
<accession>H3KBA7</accession>
<protein>
    <recommendedName>
        <fullName evidence="3">ESPR domain-containing protein</fullName>
    </recommendedName>
</protein>
<name>H3KBA7_9BURK</name>
<evidence type="ECO:0000313" key="2">
    <source>
        <dbReference type="Proteomes" id="UP000004956"/>
    </source>
</evidence>
<proteinExistence type="predicted"/>
<dbReference type="Proteomes" id="UP000004956">
    <property type="component" value="Unassembled WGS sequence"/>
</dbReference>
<organism evidence="1 2">
    <name type="scientific">Sutterella parvirubra YIT 11816</name>
    <dbReference type="NCBI Taxonomy" id="762967"/>
    <lineage>
        <taxon>Bacteria</taxon>
        <taxon>Pseudomonadati</taxon>
        <taxon>Pseudomonadota</taxon>
        <taxon>Betaproteobacteria</taxon>
        <taxon>Burkholderiales</taxon>
        <taxon>Sutterellaceae</taxon>
        <taxon>Sutterella</taxon>
    </lineage>
</organism>
<comment type="caution">
    <text evidence="1">The sequence shown here is derived from an EMBL/GenBank/DDBJ whole genome shotgun (WGS) entry which is preliminary data.</text>
</comment>
<reference evidence="1 2" key="1">
    <citation type="submission" date="2011-11" db="EMBL/GenBank/DDBJ databases">
        <authorList>
            <person name="Weinstock G."/>
            <person name="Sodergren E."/>
            <person name="Clifton S."/>
            <person name="Fulton L."/>
            <person name="Fulton B."/>
            <person name="Courtney L."/>
            <person name="Fronick C."/>
            <person name="Harrison M."/>
            <person name="Strong C."/>
            <person name="Farmer C."/>
            <person name="Delahaunty K."/>
            <person name="Markovic C."/>
            <person name="Hall O."/>
            <person name="Minx P."/>
            <person name="Tomlinson C."/>
            <person name="Mitreva M."/>
            <person name="Hou S."/>
            <person name="Chen J."/>
            <person name="Wollam A."/>
            <person name="Pepin K.H."/>
            <person name="Johnson M."/>
            <person name="Bhonagiri V."/>
            <person name="Zhang X."/>
            <person name="Suruliraj S."/>
            <person name="Warren W."/>
            <person name="Chinwalla A."/>
            <person name="Mardis E.R."/>
            <person name="Wilson R.K."/>
        </authorList>
    </citation>
    <scope>NUCLEOTIDE SEQUENCE [LARGE SCALE GENOMIC DNA]</scope>
    <source>
        <strain evidence="1 2">YIT 11816</strain>
    </source>
</reference>
<evidence type="ECO:0000313" key="1">
    <source>
        <dbReference type="EMBL" id="EHY32599.1"/>
    </source>
</evidence>
<evidence type="ECO:0008006" key="3">
    <source>
        <dbReference type="Google" id="ProtNLM"/>
    </source>
</evidence>